<dbReference type="SUPFAM" id="SSF52540">
    <property type="entry name" value="P-loop containing nucleoside triphosphate hydrolases"/>
    <property type="match status" value="2"/>
</dbReference>
<evidence type="ECO:0000313" key="17">
    <source>
        <dbReference type="Proteomes" id="UP000199280"/>
    </source>
</evidence>
<dbReference type="Gene3D" id="1.10.20.140">
    <property type="match status" value="1"/>
</dbReference>
<dbReference type="EMBL" id="FJNB01000010">
    <property type="protein sequence ID" value="CZQ97649.1"/>
    <property type="molecule type" value="Genomic_DNA"/>
</dbReference>
<evidence type="ECO:0000256" key="3">
    <source>
        <dbReference type="ARBA" id="ARBA00005842"/>
    </source>
</evidence>
<keyword evidence="6 10" id="KW-0547">Nucleotide-binding</keyword>
<dbReference type="NCBIfam" id="TIGR00174">
    <property type="entry name" value="miaA"/>
    <property type="match status" value="1"/>
</dbReference>
<feature type="binding site" evidence="10">
    <location>
        <begin position="19"/>
        <end position="24"/>
    </location>
    <ligand>
        <name>substrate</name>
    </ligand>
</feature>
<feature type="site" description="Interaction with substrate tRNA" evidence="10">
    <location>
        <position position="132"/>
    </location>
</feature>
<keyword evidence="17" id="KW-1185">Reference proteome</keyword>
<accession>A0A143YWM7</accession>
<comment type="function">
    <text evidence="2 10 12">Catalyzes the transfer of a dimethylallyl group onto the adenine at position 37 in tRNAs that read codons beginning with uridine, leading to the formation of N6-(dimethylallyl)adenosine (i(6)A).</text>
</comment>
<evidence type="ECO:0000256" key="8">
    <source>
        <dbReference type="ARBA" id="ARBA00022842"/>
    </source>
</evidence>
<dbReference type="GO" id="GO:0005524">
    <property type="term" value="F:ATP binding"/>
    <property type="evidence" value="ECO:0007669"/>
    <property type="project" value="UniProtKB-UniRule"/>
</dbReference>
<organism evidence="14 16">
    <name type="scientific">Trichococcus ilyis</name>
    <dbReference type="NCBI Taxonomy" id="640938"/>
    <lineage>
        <taxon>Bacteria</taxon>
        <taxon>Bacillati</taxon>
        <taxon>Bacillota</taxon>
        <taxon>Bacilli</taxon>
        <taxon>Lactobacillales</taxon>
        <taxon>Carnobacteriaceae</taxon>
        <taxon>Trichococcus</taxon>
    </lineage>
</organism>
<dbReference type="Gene3D" id="3.40.50.300">
    <property type="entry name" value="P-loop containing nucleotide triphosphate hydrolases"/>
    <property type="match status" value="1"/>
</dbReference>
<evidence type="ECO:0000256" key="7">
    <source>
        <dbReference type="ARBA" id="ARBA00022840"/>
    </source>
</evidence>
<dbReference type="GO" id="GO:0052381">
    <property type="term" value="F:tRNA dimethylallyltransferase activity"/>
    <property type="evidence" value="ECO:0007669"/>
    <property type="project" value="UniProtKB-UniRule"/>
</dbReference>
<dbReference type="Pfam" id="PF01715">
    <property type="entry name" value="IPPT"/>
    <property type="match status" value="1"/>
</dbReference>
<dbReference type="HAMAP" id="MF_00185">
    <property type="entry name" value="IPP_trans"/>
    <property type="match status" value="1"/>
</dbReference>
<dbReference type="STRING" id="640938.TR210_1490"/>
<protein>
    <recommendedName>
        <fullName evidence="10">tRNA dimethylallyltransferase</fullName>
        <ecNumber evidence="10">2.5.1.75</ecNumber>
    </recommendedName>
    <alternativeName>
        <fullName evidence="10">Dimethylallyl diphosphate:tRNA dimethylallyltransferase</fullName>
        <shortName evidence="10">DMAPP:tRNA dimethylallyltransferase</shortName>
        <shortName evidence="10">DMATase</shortName>
    </alternativeName>
    <alternativeName>
        <fullName evidence="10">Isopentenyl-diphosphate:tRNA isopentenyltransferase</fullName>
        <shortName evidence="10">IPP transferase</shortName>
        <shortName evidence="10">IPPT</shortName>
        <shortName evidence="10">IPTase</shortName>
    </alternativeName>
</protein>
<reference evidence="15 17" key="2">
    <citation type="submission" date="2016-10" db="EMBL/GenBank/DDBJ databases">
        <authorList>
            <person name="Varghese N."/>
            <person name="Submissions S."/>
        </authorList>
    </citation>
    <scope>NUCLEOTIDE SEQUENCE [LARGE SCALE GENOMIC DNA]</scope>
    <source>
        <strain evidence="15 17">DSM 22150</strain>
    </source>
</reference>
<evidence type="ECO:0000256" key="2">
    <source>
        <dbReference type="ARBA" id="ARBA00003213"/>
    </source>
</evidence>
<evidence type="ECO:0000256" key="12">
    <source>
        <dbReference type="RuleBase" id="RU003784"/>
    </source>
</evidence>
<keyword evidence="4 10" id="KW-0808">Transferase</keyword>
<proteinExistence type="inferred from homology"/>
<keyword evidence="5 10" id="KW-0819">tRNA processing</keyword>
<dbReference type="EMBL" id="FNYT01000009">
    <property type="protein sequence ID" value="SEJ20747.1"/>
    <property type="molecule type" value="Genomic_DNA"/>
</dbReference>
<keyword evidence="8 10" id="KW-0460">Magnesium</keyword>
<dbReference type="InterPro" id="IPR039657">
    <property type="entry name" value="Dimethylallyltransferase"/>
</dbReference>
<evidence type="ECO:0000256" key="11">
    <source>
        <dbReference type="RuleBase" id="RU003783"/>
    </source>
</evidence>
<comment type="caution">
    <text evidence="10">Lacks conserved residue(s) required for the propagation of feature annotation.</text>
</comment>
<dbReference type="InterPro" id="IPR027417">
    <property type="entry name" value="P-loop_NTPase"/>
</dbReference>
<dbReference type="Proteomes" id="UP000076878">
    <property type="component" value="Unassembled WGS sequence"/>
</dbReference>
<evidence type="ECO:0000313" key="16">
    <source>
        <dbReference type="Proteomes" id="UP000076878"/>
    </source>
</evidence>
<dbReference type="PANTHER" id="PTHR11088">
    <property type="entry name" value="TRNA DIMETHYLALLYLTRANSFERASE"/>
    <property type="match status" value="1"/>
</dbReference>
<evidence type="ECO:0000256" key="1">
    <source>
        <dbReference type="ARBA" id="ARBA00001946"/>
    </source>
</evidence>
<keyword evidence="7 10" id="KW-0067">ATP-binding</keyword>
<name>A0A143YWM7_9LACT</name>
<evidence type="ECO:0000256" key="10">
    <source>
        <dbReference type="HAMAP-Rule" id="MF_00185"/>
    </source>
</evidence>
<feature type="binding site" evidence="10">
    <location>
        <begin position="17"/>
        <end position="24"/>
    </location>
    <ligand>
        <name>ATP</name>
        <dbReference type="ChEBI" id="CHEBI:30616"/>
    </ligand>
</feature>
<evidence type="ECO:0000313" key="15">
    <source>
        <dbReference type="EMBL" id="SEJ20747.1"/>
    </source>
</evidence>
<feature type="region of interest" description="Interaction with substrate tRNA" evidence="10">
    <location>
        <begin position="42"/>
        <end position="45"/>
    </location>
</feature>
<feature type="site" description="Interaction with substrate tRNA" evidence="10">
    <location>
        <position position="108"/>
    </location>
</feature>
<comment type="catalytic activity">
    <reaction evidence="9 10 11">
        <text>adenosine(37) in tRNA + dimethylallyl diphosphate = N(6)-dimethylallyladenosine(37) in tRNA + diphosphate</text>
        <dbReference type="Rhea" id="RHEA:26482"/>
        <dbReference type="Rhea" id="RHEA-COMP:10162"/>
        <dbReference type="Rhea" id="RHEA-COMP:10375"/>
        <dbReference type="ChEBI" id="CHEBI:33019"/>
        <dbReference type="ChEBI" id="CHEBI:57623"/>
        <dbReference type="ChEBI" id="CHEBI:74411"/>
        <dbReference type="ChEBI" id="CHEBI:74415"/>
        <dbReference type="EC" id="2.5.1.75"/>
    </reaction>
</comment>
<dbReference type="PANTHER" id="PTHR11088:SF60">
    <property type="entry name" value="TRNA DIMETHYLALLYLTRANSFERASE"/>
    <property type="match status" value="1"/>
</dbReference>
<reference evidence="14 16" key="1">
    <citation type="submission" date="2016-02" db="EMBL/GenBank/DDBJ databases">
        <authorList>
            <person name="Wen L."/>
            <person name="He K."/>
            <person name="Yang H."/>
        </authorList>
    </citation>
    <scope>NUCLEOTIDE SEQUENCE [LARGE SCALE GENOMIC DNA]</scope>
    <source>
        <strain evidence="14">Trichococcus_R210</strain>
    </source>
</reference>
<evidence type="ECO:0000256" key="4">
    <source>
        <dbReference type="ARBA" id="ARBA00022679"/>
    </source>
</evidence>
<gene>
    <name evidence="10" type="primary">miaA</name>
    <name evidence="15" type="ORF">SAMN05216375_10967</name>
    <name evidence="14" type="ORF">TR210_1490</name>
</gene>
<evidence type="ECO:0000313" key="14">
    <source>
        <dbReference type="EMBL" id="CZQ97649.1"/>
    </source>
</evidence>
<dbReference type="RefSeq" id="WP_068622898.1">
    <property type="nucleotide sequence ID" value="NZ_FJNB01000010.1"/>
</dbReference>
<comment type="subunit">
    <text evidence="10">Monomer.</text>
</comment>
<dbReference type="Proteomes" id="UP000199280">
    <property type="component" value="Unassembled WGS sequence"/>
</dbReference>
<evidence type="ECO:0000256" key="5">
    <source>
        <dbReference type="ARBA" id="ARBA00022694"/>
    </source>
</evidence>
<evidence type="ECO:0000256" key="13">
    <source>
        <dbReference type="RuleBase" id="RU003785"/>
    </source>
</evidence>
<dbReference type="InterPro" id="IPR018022">
    <property type="entry name" value="IPT"/>
</dbReference>
<dbReference type="EC" id="2.5.1.75" evidence="10"/>
<dbReference type="OrthoDB" id="9776390at2"/>
<dbReference type="GO" id="GO:0006400">
    <property type="term" value="P:tRNA modification"/>
    <property type="evidence" value="ECO:0007669"/>
    <property type="project" value="TreeGrafter"/>
</dbReference>
<sequence length="316" mass="35717">MSETTKSKLKKIVVIIGPTAVGKTALSIRLAKQFNGEIINGDSMQVYEGLDIGTAKVTAEEAEGIPHHLLDIVPVDQDYTASDFKRDAGQAIDAIVANDKLPIVVGGSGLYIEGLLFDMQFGGVANEDKQYRRELEAELARTDAMHLWNLLNEKDPRAAEQIHPNNSRRVIRALEMIHFSGKLFSDQNDREAAPHYDALLIGLDTDRSVLYERINRRVDLMVAGGLIEEAKALFDLHLPDKTQATRGIGYKEWFGYFNGEITLEEAKELLKLNSRRYAKRQLTWFRNRMSGIHWFDLVQDDSRMRQIAALVESFLK</sequence>
<evidence type="ECO:0000256" key="9">
    <source>
        <dbReference type="ARBA" id="ARBA00049563"/>
    </source>
</evidence>
<evidence type="ECO:0000256" key="6">
    <source>
        <dbReference type="ARBA" id="ARBA00022741"/>
    </source>
</evidence>
<comment type="cofactor">
    <cofactor evidence="1 10">
        <name>Mg(2+)</name>
        <dbReference type="ChEBI" id="CHEBI:18420"/>
    </cofactor>
</comment>
<dbReference type="AlphaFoldDB" id="A0A143YWM7"/>
<comment type="similarity">
    <text evidence="3 10 13">Belongs to the IPP transferase family.</text>
</comment>